<dbReference type="Pfam" id="PF17921">
    <property type="entry name" value="Integrase_H2C2"/>
    <property type="match status" value="1"/>
</dbReference>
<dbReference type="PANTHER" id="PTHR37984">
    <property type="entry name" value="PROTEIN CBG26694"/>
    <property type="match status" value="1"/>
</dbReference>
<comment type="caution">
    <text evidence="3">The sequence shown here is derived from an EMBL/GenBank/DDBJ whole genome shotgun (WGS) entry which is preliminary data.</text>
</comment>
<dbReference type="Gene3D" id="1.10.340.70">
    <property type="match status" value="1"/>
</dbReference>
<keyword evidence="4" id="KW-1185">Reference proteome</keyword>
<dbReference type="Proteomes" id="UP001165121">
    <property type="component" value="Unassembled WGS sequence"/>
</dbReference>
<evidence type="ECO:0000313" key="3">
    <source>
        <dbReference type="EMBL" id="GMF34640.1"/>
    </source>
</evidence>
<dbReference type="InterPro" id="IPR036397">
    <property type="entry name" value="RNaseH_sf"/>
</dbReference>
<dbReference type="InterPro" id="IPR012337">
    <property type="entry name" value="RNaseH-like_sf"/>
</dbReference>
<dbReference type="InterPro" id="IPR041588">
    <property type="entry name" value="Integrase_H2C2"/>
</dbReference>
<sequence>MARYQADKLQRWALSLLIFIYVIEHVPGEANVWGDLLSRWGATKIPTAAPTGARMSRLATVERVSPLNAVDFVWSSEDEIRAAQLARRAKDSREPRQPPLYWSDDRQLFLLADERVWIPDDAVELQLRLGVVTRAGAAGHRGAKTTATALEDLFSWRSLRKDVAVFVSECIHCMVTATGKIPRPLGETLRAAKPNEQLHFDFLSMAEGAGGLKYVLVLKDNMNGYVELVACVQATSDEVYQPLLDWFKRFGVVRQWVSDQGAHFRNQVITELQRALVAHHHFTTAYTPWANGTVEVVNREVLKAVKALLSERRLRTEDWPRVLPVVQGVLNQMPADRLYGKSPLTAFTALPGGAQLASILHPREAVTTTVDSVDTQVREHLETVGAALDGMHAEMTAASEKSKRAARKRVARRHGVTLPRFTEGDFVMAATATGKSGNKLALVWRGPKRIVRALNDYMFEVQDLIEPYAITIRHAARLQLYREAAHGQVEELMEQAIHGEGSHLVEDLRACRLSPDTPQWELQVKSFGLDEVEAS</sequence>
<evidence type="ECO:0000259" key="2">
    <source>
        <dbReference type="PROSITE" id="PS50994"/>
    </source>
</evidence>
<feature type="signal peptide" evidence="1">
    <location>
        <begin position="1"/>
        <end position="28"/>
    </location>
</feature>
<dbReference type="PANTHER" id="PTHR37984:SF5">
    <property type="entry name" value="PROTEIN NYNRIN-LIKE"/>
    <property type="match status" value="1"/>
</dbReference>
<dbReference type="InterPro" id="IPR050951">
    <property type="entry name" value="Retrovirus_Pol_polyprotein"/>
</dbReference>
<dbReference type="Pfam" id="PF00665">
    <property type="entry name" value="rve"/>
    <property type="match status" value="1"/>
</dbReference>
<dbReference type="OrthoDB" id="125883at2759"/>
<evidence type="ECO:0000313" key="4">
    <source>
        <dbReference type="Proteomes" id="UP001165121"/>
    </source>
</evidence>
<dbReference type="GO" id="GO:0003676">
    <property type="term" value="F:nucleic acid binding"/>
    <property type="evidence" value="ECO:0007669"/>
    <property type="project" value="InterPro"/>
</dbReference>
<feature type="domain" description="Integrase catalytic" evidence="2">
    <location>
        <begin position="190"/>
        <end position="351"/>
    </location>
</feature>
<protein>
    <submittedName>
        <fullName evidence="3">Unnamed protein product</fullName>
    </submittedName>
</protein>
<accession>A0A9W7CMM9</accession>
<dbReference type="Gene3D" id="3.30.420.10">
    <property type="entry name" value="Ribonuclease H-like superfamily/Ribonuclease H"/>
    <property type="match status" value="1"/>
</dbReference>
<reference evidence="3" key="1">
    <citation type="submission" date="2023-04" db="EMBL/GenBank/DDBJ databases">
        <title>Phytophthora fragariaefolia NBRC 109709.</title>
        <authorList>
            <person name="Ichikawa N."/>
            <person name="Sato H."/>
            <person name="Tonouchi N."/>
        </authorList>
    </citation>
    <scope>NUCLEOTIDE SEQUENCE</scope>
    <source>
        <strain evidence="3">NBRC 109709</strain>
    </source>
</reference>
<gene>
    <name evidence="3" type="ORF">Pfra01_000894500</name>
</gene>
<dbReference type="GO" id="GO:0015074">
    <property type="term" value="P:DNA integration"/>
    <property type="evidence" value="ECO:0007669"/>
    <property type="project" value="InterPro"/>
</dbReference>
<dbReference type="AlphaFoldDB" id="A0A9W7CMM9"/>
<evidence type="ECO:0000256" key="1">
    <source>
        <dbReference type="SAM" id="SignalP"/>
    </source>
</evidence>
<feature type="chain" id="PRO_5040957995" evidence="1">
    <location>
        <begin position="29"/>
        <end position="535"/>
    </location>
</feature>
<dbReference type="InterPro" id="IPR001584">
    <property type="entry name" value="Integrase_cat-core"/>
</dbReference>
<dbReference type="PROSITE" id="PS50994">
    <property type="entry name" value="INTEGRASE"/>
    <property type="match status" value="1"/>
</dbReference>
<keyword evidence="1" id="KW-0732">Signal</keyword>
<dbReference type="SUPFAM" id="SSF53098">
    <property type="entry name" value="Ribonuclease H-like"/>
    <property type="match status" value="1"/>
</dbReference>
<dbReference type="EMBL" id="BSXT01000828">
    <property type="protein sequence ID" value="GMF34640.1"/>
    <property type="molecule type" value="Genomic_DNA"/>
</dbReference>
<organism evidence="3 4">
    <name type="scientific">Phytophthora fragariaefolia</name>
    <dbReference type="NCBI Taxonomy" id="1490495"/>
    <lineage>
        <taxon>Eukaryota</taxon>
        <taxon>Sar</taxon>
        <taxon>Stramenopiles</taxon>
        <taxon>Oomycota</taxon>
        <taxon>Peronosporomycetes</taxon>
        <taxon>Peronosporales</taxon>
        <taxon>Peronosporaceae</taxon>
        <taxon>Phytophthora</taxon>
    </lineage>
</organism>
<name>A0A9W7CMM9_9STRA</name>
<proteinExistence type="predicted"/>